<dbReference type="OrthoDB" id="10374475at2759"/>
<name>A0A2P4X2M5_9STRA</name>
<evidence type="ECO:0000313" key="1">
    <source>
        <dbReference type="EMBL" id="POM59786.1"/>
    </source>
</evidence>
<feature type="non-terminal residue" evidence="1">
    <location>
        <position position="74"/>
    </location>
</feature>
<protein>
    <submittedName>
        <fullName evidence="1">Polyprotein</fullName>
    </submittedName>
</protein>
<sequence>MTPFVSRCPGIGGNDLADFADPATPHQLPPDQGVRHEIDLVPDTKYCVMRQWPLPREQCEVIDAFFVEKAKSGM</sequence>
<dbReference type="SUPFAM" id="SSF56672">
    <property type="entry name" value="DNA/RNA polymerases"/>
    <property type="match status" value="1"/>
</dbReference>
<keyword evidence="2" id="KW-1185">Reference proteome</keyword>
<proteinExistence type="predicted"/>
<organism evidence="1 2">
    <name type="scientific">Phytophthora palmivora</name>
    <dbReference type="NCBI Taxonomy" id="4796"/>
    <lineage>
        <taxon>Eukaryota</taxon>
        <taxon>Sar</taxon>
        <taxon>Stramenopiles</taxon>
        <taxon>Oomycota</taxon>
        <taxon>Peronosporomycetes</taxon>
        <taxon>Peronosporales</taxon>
        <taxon>Peronosporaceae</taxon>
        <taxon>Phytophthora</taxon>
    </lineage>
</organism>
<gene>
    <name evidence="1" type="ORF">PHPALM_31432</name>
</gene>
<dbReference type="EMBL" id="NCKW01017023">
    <property type="protein sequence ID" value="POM59786.1"/>
    <property type="molecule type" value="Genomic_DNA"/>
</dbReference>
<dbReference type="Proteomes" id="UP000237271">
    <property type="component" value="Unassembled WGS sequence"/>
</dbReference>
<evidence type="ECO:0000313" key="2">
    <source>
        <dbReference type="Proteomes" id="UP000237271"/>
    </source>
</evidence>
<reference evidence="1 2" key="1">
    <citation type="journal article" date="2017" name="Genome Biol. Evol.">
        <title>Phytophthora megakarya and P. palmivora, closely related causal agents of cacao black pod rot, underwent increases in genome sizes and gene numbers by different mechanisms.</title>
        <authorList>
            <person name="Ali S.S."/>
            <person name="Shao J."/>
            <person name="Lary D.J."/>
            <person name="Kronmiller B."/>
            <person name="Shen D."/>
            <person name="Strem M.D."/>
            <person name="Amoako-Attah I."/>
            <person name="Akrofi A.Y."/>
            <person name="Begoude B.A."/>
            <person name="Ten Hoopen G.M."/>
            <person name="Coulibaly K."/>
            <person name="Kebe B.I."/>
            <person name="Melnick R.L."/>
            <person name="Guiltinan M.J."/>
            <person name="Tyler B.M."/>
            <person name="Meinhardt L.W."/>
            <person name="Bailey B.A."/>
        </authorList>
    </citation>
    <scope>NUCLEOTIDE SEQUENCE [LARGE SCALE GENOMIC DNA]</scope>
    <source>
        <strain evidence="2">sbr112.9</strain>
    </source>
</reference>
<accession>A0A2P4X2M5</accession>
<dbReference type="AlphaFoldDB" id="A0A2P4X2M5"/>
<dbReference type="InterPro" id="IPR043502">
    <property type="entry name" value="DNA/RNA_pol_sf"/>
</dbReference>
<comment type="caution">
    <text evidence="1">The sequence shown here is derived from an EMBL/GenBank/DDBJ whole genome shotgun (WGS) entry which is preliminary data.</text>
</comment>